<organism evidence="4 5">
    <name type="scientific">Phoenicibacter congonensis</name>
    <dbReference type="NCBI Taxonomy" id="1944646"/>
    <lineage>
        <taxon>Bacteria</taxon>
        <taxon>Bacillati</taxon>
        <taxon>Actinomycetota</taxon>
        <taxon>Coriobacteriia</taxon>
        <taxon>Eggerthellales</taxon>
        <taxon>Eggerthellaceae</taxon>
        <taxon>Phoenicibacter</taxon>
    </lineage>
</organism>
<dbReference type="Pfam" id="PF08797">
    <property type="entry name" value="HIRAN"/>
    <property type="match status" value="1"/>
</dbReference>
<dbReference type="Gene3D" id="3.30.70.2330">
    <property type="match status" value="1"/>
</dbReference>
<proteinExistence type="predicted"/>
<feature type="domain" description="HIRAN" evidence="3">
    <location>
        <begin position="37"/>
        <end position="136"/>
    </location>
</feature>
<protein>
    <submittedName>
        <fullName evidence="4">HIRAN domain-containing protein</fullName>
    </submittedName>
</protein>
<sequence length="136" mass="15089">MDTGITTYKTDDALSTLLNNNKFGISDFSKPFAGEILLFSEARVAGTKNVFNIDEIVDELECGQRVKLQRDPHNLGDKWAVKIFDSKGRTVGYLSSDCSEVVSRLLGAGKSLFANVSNLQVRSGWHLIELEVYLDD</sequence>
<evidence type="ECO:0000256" key="2">
    <source>
        <dbReference type="ARBA" id="ARBA00022801"/>
    </source>
</evidence>
<dbReference type="EMBL" id="JAUMVS010000002">
    <property type="protein sequence ID" value="MDO4841113.1"/>
    <property type="molecule type" value="Genomic_DNA"/>
</dbReference>
<gene>
    <name evidence="4" type="ORF">Q3982_00340</name>
</gene>
<comment type="caution">
    <text evidence="4">The sequence shown here is derived from an EMBL/GenBank/DDBJ whole genome shotgun (WGS) entry which is preliminary data.</text>
</comment>
<reference evidence="4" key="1">
    <citation type="submission" date="2023-07" db="EMBL/GenBank/DDBJ databases">
        <title>Between Cages and Wild: Unraveling the Impact of Captivity on Animal Microbiomes and Antimicrobial Resistance.</title>
        <authorList>
            <person name="Schmartz G.P."/>
            <person name="Rehner J."/>
            <person name="Schuff M.J."/>
            <person name="Becker S.L."/>
            <person name="Kravczyk M."/>
            <person name="Gurevich A."/>
            <person name="Francke R."/>
            <person name="Mueller R."/>
            <person name="Keller V."/>
            <person name="Keller A."/>
        </authorList>
    </citation>
    <scope>NUCLEOTIDE SEQUENCE</scope>
    <source>
        <strain evidence="4">S12M_St_49</strain>
    </source>
</reference>
<evidence type="ECO:0000256" key="1">
    <source>
        <dbReference type="ARBA" id="ARBA00022723"/>
    </source>
</evidence>
<keyword evidence="5" id="KW-1185">Reference proteome</keyword>
<dbReference type="GO" id="GO:0016818">
    <property type="term" value="F:hydrolase activity, acting on acid anhydrides, in phosphorus-containing anhydrides"/>
    <property type="evidence" value="ECO:0007669"/>
    <property type="project" value="InterPro"/>
</dbReference>
<dbReference type="SMART" id="SM00910">
    <property type="entry name" value="HIRAN"/>
    <property type="match status" value="1"/>
</dbReference>
<keyword evidence="2" id="KW-0378">Hydrolase</keyword>
<dbReference type="GO" id="GO:0003676">
    <property type="term" value="F:nucleic acid binding"/>
    <property type="evidence" value="ECO:0007669"/>
    <property type="project" value="InterPro"/>
</dbReference>
<keyword evidence="1" id="KW-0479">Metal-binding</keyword>
<evidence type="ECO:0000259" key="3">
    <source>
        <dbReference type="SMART" id="SM00910"/>
    </source>
</evidence>
<dbReference type="Proteomes" id="UP001168575">
    <property type="component" value="Unassembled WGS sequence"/>
</dbReference>
<dbReference type="AlphaFoldDB" id="A0AA43RFY0"/>
<evidence type="ECO:0000313" key="5">
    <source>
        <dbReference type="Proteomes" id="UP001168575"/>
    </source>
</evidence>
<evidence type="ECO:0000313" key="4">
    <source>
        <dbReference type="EMBL" id="MDO4841113.1"/>
    </source>
</evidence>
<dbReference type="InterPro" id="IPR014905">
    <property type="entry name" value="HIRAN"/>
</dbReference>
<dbReference type="GO" id="GO:0008270">
    <property type="term" value="F:zinc ion binding"/>
    <property type="evidence" value="ECO:0007669"/>
    <property type="project" value="InterPro"/>
</dbReference>
<name>A0AA43RFY0_9ACTN</name>
<accession>A0AA43RFY0</accession>